<keyword evidence="3" id="KW-1185">Reference proteome</keyword>
<comment type="caution">
    <text evidence="2">The sequence shown here is derived from an EMBL/GenBank/DDBJ whole genome shotgun (WGS) entry which is preliminary data.</text>
</comment>
<dbReference type="STRING" id="525365.HMPREF0548_1181"/>
<sequence>MNDMKYEALNVYTKKGTELTGVLFSEKKSDWLMIAITGVHGNFYSNPFYVNIGQTLNENEIDFLYAQTRDAFGQIESNNKVTGKKEIIGSFNEDFNEADNDIEAYLDFAQKHNYHHVILAGHSLGANKVIHYLATHDDSRVDHFIFLSPANVRYLTSYLSNAEKQEIMDKVKNGQGEEMLSFSMFGWLPAKARTAEQWLNSPVIDNVHSGDAGDFSQLENIHKTGALLIGTYDTFTEGDPSSFLKNINNHMPTKDKNQLIFIKETGHTYQEKEQEVAEKIASIIKNWQKEKVN</sequence>
<organism evidence="2 3">
    <name type="scientific">Lactobacillus ultunensis DSM 16047</name>
    <dbReference type="NCBI Taxonomy" id="525365"/>
    <lineage>
        <taxon>Bacteria</taxon>
        <taxon>Bacillati</taxon>
        <taxon>Bacillota</taxon>
        <taxon>Bacilli</taxon>
        <taxon>Lactobacillales</taxon>
        <taxon>Lactobacillaceae</taxon>
        <taxon>Lactobacillus</taxon>
    </lineage>
</organism>
<name>C2END5_9LACO</name>
<feature type="domain" description="Serine aminopeptidase S33" evidence="1">
    <location>
        <begin position="37"/>
        <end position="150"/>
    </location>
</feature>
<dbReference type="Gene3D" id="3.40.50.1820">
    <property type="entry name" value="alpha/beta hydrolase"/>
    <property type="match status" value="1"/>
</dbReference>
<dbReference type="PATRIC" id="fig|525365.8.peg.149"/>
<evidence type="ECO:0000313" key="2">
    <source>
        <dbReference type="EMBL" id="EEJ71939.1"/>
    </source>
</evidence>
<accession>C2END5</accession>
<dbReference type="HOGENOM" id="CLU_082354_0_0_9"/>
<proteinExistence type="predicted"/>
<dbReference type="SUPFAM" id="SSF53474">
    <property type="entry name" value="alpha/beta-Hydrolases"/>
    <property type="match status" value="1"/>
</dbReference>
<reference evidence="2 3" key="1">
    <citation type="submission" date="2009-01" db="EMBL/GenBank/DDBJ databases">
        <authorList>
            <person name="Qin X."/>
            <person name="Bachman B."/>
            <person name="Battles P."/>
            <person name="Bell A."/>
            <person name="Bess C."/>
            <person name="Bickham C."/>
            <person name="Chaboub L."/>
            <person name="Chen D."/>
            <person name="Coyle M."/>
            <person name="Deiros D.R."/>
            <person name="Dinh H."/>
            <person name="Forbes L."/>
            <person name="Fowler G."/>
            <person name="Francisco L."/>
            <person name="Fu Q."/>
            <person name="Gubbala S."/>
            <person name="Hale W."/>
            <person name="Han Y."/>
            <person name="Hemphill L."/>
            <person name="Highlander S.K."/>
            <person name="Hirani K."/>
            <person name="Hogues M."/>
            <person name="Jackson L."/>
            <person name="Jakkamsetti A."/>
            <person name="Javaid M."/>
            <person name="Jiang H."/>
            <person name="Korchina V."/>
            <person name="Kovar C."/>
            <person name="Lara F."/>
            <person name="Lee S."/>
            <person name="Mata R."/>
            <person name="Mathew T."/>
            <person name="Moen C."/>
            <person name="Morales K."/>
            <person name="Munidasa M."/>
            <person name="Nazareth L."/>
            <person name="Ngo R."/>
            <person name="Nguyen L."/>
            <person name="Okwuonu G."/>
            <person name="Ongeri F."/>
            <person name="Patil S."/>
            <person name="Petrosino J."/>
            <person name="Pham C."/>
            <person name="Pham P."/>
            <person name="Pu L.-L."/>
            <person name="Puazo M."/>
            <person name="Raj R."/>
            <person name="Reid J."/>
            <person name="Rouhana J."/>
            <person name="Saada N."/>
            <person name="Shang Y."/>
            <person name="Simmons D."/>
            <person name="Thornton R."/>
            <person name="Warren J."/>
            <person name="Weissenberger G."/>
            <person name="Zhang J."/>
            <person name="Zhang L."/>
            <person name="Zhou C."/>
            <person name="Zhu D."/>
            <person name="Muzny D."/>
            <person name="Worley K."/>
            <person name="Gibbs R."/>
        </authorList>
    </citation>
    <scope>NUCLEOTIDE SEQUENCE [LARGE SCALE GENOMIC DNA]</scope>
    <source>
        <strain evidence="2 3">DSM 16047</strain>
    </source>
</reference>
<evidence type="ECO:0000313" key="3">
    <source>
        <dbReference type="Proteomes" id="UP000005583"/>
    </source>
</evidence>
<dbReference type="eggNOG" id="COG2267">
    <property type="taxonomic scope" value="Bacteria"/>
</dbReference>
<dbReference type="InterPro" id="IPR022742">
    <property type="entry name" value="Hydrolase_4"/>
</dbReference>
<evidence type="ECO:0000259" key="1">
    <source>
        <dbReference type="Pfam" id="PF12146"/>
    </source>
</evidence>
<dbReference type="Pfam" id="PF12146">
    <property type="entry name" value="Hydrolase_4"/>
    <property type="match status" value="1"/>
</dbReference>
<dbReference type="EMBL" id="ACGU01000055">
    <property type="protein sequence ID" value="EEJ71939.1"/>
    <property type="molecule type" value="Genomic_DNA"/>
</dbReference>
<dbReference type="InterPro" id="IPR029058">
    <property type="entry name" value="AB_hydrolase_fold"/>
</dbReference>
<dbReference type="Proteomes" id="UP000005583">
    <property type="component" value="Unassembled WGS sequence"/>
</dbReference>
<gene>
    <name evidence="2" type="ORF">HMPREF0548_1181</name>
</gene>
<protein>
    <recommendedName>
        <fullName evidence="1">Serine aminopeptidase S33 domain-containing protein</fullName>
    </recommendedName>
</protein>
<dbReference type="AlphaFoldDB" id="C2END5"/>